<feature type="compositionally biased region" description="Acidic residues" evidence="2">
    <location>
        <begin position="47"/>
        <end position="74"/>
    </location>
</feature>
<dbReference type="CDD" id="cd02440">
    <property type="entry name" value="AdoMet_MTases"/>
    <property type="match status" value="1"/>
</dbReference>
<dbReference type="EMBL" id="QLNT01000002">
    <property type="protein sequence ID" value="KAF3076134.1"/>
    <property type="molecule type" value="Genomic_DNA"/>
</dbReference>
<dbReference type="SUPFAM" id="SSF53335">
    <property type="entry name" value="S-adenosyl-L-methionine-dependent methyltransferases"/>
    <property type="match status" value="1"/>
</dbReference>
<protein>
    <submittedName>
        <fullName evidence="3">Secondary metabolism regulator LAE1</fullName>
    </submittedName>
</protein>
<reference evidence="3 4" key="1">
    <citation type="submission" date="2018-06" db="EMBL/GenBank/DDBJ databases">
        <title>Genome analysis of cellulolytic fungus Trichoderma lentiforme CFAM-422.</title>
        <authorList>
            <person name="Steindorff A.S."/>
            <person name="Formighieri E.F."/>
            <person name="Midorikawa G.E.O."/>
            <person name="Tamietti M.S."/>
            <person name="Ramos E.Z."/>
            <person name="Silva A.S."/>
            <person name="Bon E.P.S."/>
            <person name="Mendes T.D."/>
            <person name="Damaso M.C.T."/>
            <person name="Favaro L.C.L."/>
        </authorList>
    </citation>
    <scope>NUCLEOTIDE SEQUENCE [LARGE SCALE GENOMIC DNA]</scope>
    <source>
        <strain evidence="3 4">CFAM-422</strain>
    </source>
</reference>
<name>A0A9P4XPH0_9HYPO</name>
<feature type="compositionally biased region" description="Basic and acidic residues" evidence="2">
    <location>
        <begin position="1"/>
        <end position="11"/>
    </location>
</feature>
<organism evidence="3 4">
    <name type="scientific">Trichoderma lentiforme</name>
    <dbReference type="NCBI Taxonomy" id="1567552"/>
    <lineage>
        <taxon>Eukaryota</taxon>
        <taxon>Fungi</taxon>
        <taxon>Dikarya</taxon>
        <taxon>Ascomycota</taxon>
        <taxon>Pezizomycotina</taxon>
        <taxon>Sordariomycetes</taxon>
        <taxon>Hypocreomycetidae</taxon>
        <taxon>Hypocreales</taxon>
        <taxon>Hypocreaceae</taxon>
        <taxon>Trichoderma</taxon>
    </lineage>
</organism>
<proteinExistence type="inferred from homology"/>
<evidence type="ECO:0000256" key="2">
    <source>
        <dbReference type="SAM" id="MobiDB-lite"/>
    </source>
</evidence>
<accession>A0A9P4XPH0</accession>
<dbReference type="Pfam" id="PF13489">
    <property type="entry name" value="Methyltransf_23"/>
    <property type="match status" value="1"/>
</dbReference>
<feature type="compositionally biased region" description="Basic and acidic residues" evidence="2">
    <location>
        <begin position="27"/>
        <end position="36"/>
    </location>
</feature>
<dbReference type="PANTHER" id="PTHR43591:SF24">
    <property type="entry name" value="2-METHOXY-6-POLYPRENYL-1,4-BENZOQUINOL METHYLASE, MITOCHONDRIAL"/>
    <property type="match status" value="1"/>
</dbReference>
<dbReference type="PANTHER" id="PTHR43591">
    <property type="entry name" value="METHYLTRANSFERASE"/>
    <property type="match status" value="1"/>
</dbReference>
<dbReference type="GO" id="GO:0008168">
    <property type="term" value="F:methyltransferase activity"/>
    <property type="evidence" value="ECO:0007669"/>
    <property type="project" value="TreeGrafter"/>
</dbReference>
<keyword evidence="4" id="KW-1185">Reference proteome</keyword>
<dbReference type="AlphaFoldDB" id="A0A9P4XPH0"/>
<comment type="caution">
    <text evidence="3">The sequence shown here is derived from an EMBL/GenBank/DDBJ whole genome shotgun (WGS) entry which is preliminary data.</text>
</comment>
<comment type="similarity">
    <text evidence="1">Belongs to the methyltransferase superfamily. LaeA methyltransferase family.</text>
</comment>
<sequence length="396" mass="45064">MGDTTREEERRRRSASAGKAPATDSDPEAKVAEPRKPSMMVSGDPPNIEEQDPPLDATDSDDADGDDDEDEFDGGDTNSAESVTVRSSIWEHEWEGGRRYHHYRHGRYPLPNDEIEQEREYLKHVIHMELVGGKLFNSPIAPNPQRILDLCTGTGLWPVAGKLCDSLCFFLQCPRLFAKAEVVAKMYPSAEIVGLDLSPIQPLMVPPNVRFLVDDVEDEWMDRGDYDLIHLRHSCIYLKDVDKMIRNSYSHLKEGGWLEITDYCSFLRCDDGTMPENHPPAQVAMMMHQALSRYGMNAYVINELEDKYKAAGFKNIQCRVIKTPLGAWPKDPHQREIGILFRDAINELVGALAAKPLRTLGWDDTELEVYLASARKALWDKRVHCYANFISWWAQK</sequence>
<feature type="region of interest" description="Disordered" evidence="2">
    <location>
        <begin position="1"/>
        <end position="84"/>
    </location>
</feature>
<dbReference type="InterPro" id="IPR029063">
    <property type="entry name" value="SAM-dependent_MTases_sf"/>
</dbReference>
<evidence type="ECO:0000313" key="4">
    <source>
        <dbReference type="Proteomes" id="UP000801864"/>
    </source>
</evidence>
<dbReference type="Proteomes" id="UP000801864">
    <property type="component" value="Unassembled WGS sequence"/>
</dbReference>
<evidence type="ECO:0000256" key="1">
    <source>
        <dbReference type="ARBA" id="ARBA00038158"/>
    </source>
</evidence>
<evidence type="ECO:0000313" key="3">
    <source>
        <dbReference type="EMBL" id="KAF3076134.1"/>
    </source>
</evidence>
<gene>
    <name evidence="3" type="ORF">CFAM422_001137</name>
</gene>
<dbReference type="Gene3D" id="3.40.50.150">
    <property type="entry name" value="Vaccinia Virus protein VP39"/>
    <property type="match status" value="1"/>
</dbReference>